<dbReference type="Proteomes" id="UP000032305">
    <property type="component" value="Unassembled WGS sequence"/>
</dbReference>
<dbReference type="Gene3D" id="3.40.50.150">
    <property type="entry name" value="Vaccinia Virus protein VP39"/>
    <property type="match status" value="1"/>
</dbReference>
<dbReference type="PANTHER" id="PTHR43182">
    <property type="entry name" value="COBALT-PRECORRIN-6B C(15)-METHYLTRANSFERASE (DECARBOXYLATING)"/>
    <property type="match status" value="1"/>
</dbReference>
<dbReference type="CDD" id="cd02440">
    <property type="entry name" value="AdoMet_MTases"/>
    <property type="match status" value="1"/>
</dbReference>
<dbReference type="InterPro" id="IPR029063">
    <property type="entry name" value="SAM-dependent_MTases_sf"/>
</dbReference>
<dbReference type="GO" id="GO:0032259">
    <property type="term" value="P:methylation"/>
    <property type="evidence" value="ECO:0007669"/>
    <property type="project" value="UniProtKB-KW"/>
</dbReference>
<dbReference type="AlphaFoldDB" id="A0A0A1W442"/>
<organism evidence="7 8">
    <name type="scientific">Sphingomonas parapaucimobilis NBRC 15100</name>
    <dbReference type="NCBI Taxonomy" id="1219049"/>
    <lineage>
        <taxon>Bacteria</taxon>
        <taxon>Pseudomonadati</taxon>
        <taxon>Pseudomonadota</taxon>
        <taxon>Alphaproteobacteria</taxon>
        <taxon>Sphingomonadales</taxon>
        <taxon>Sphingomonadaceae</taxon>
        <taxon>Sphingomonas</taxon>
    </lineage>
</organism>
<protein>
    <submittedName>
        <fullName evidence="7">Precorrin-6Y C(5,15)-methyltransferase</fullName>
    </submittedName>
</protein>
<dbReference type="NCBIfam" id="TIGR02467">
    <property type="entry name" value="CbiE"/>
    <property type="match status" value="1"/>
</dbReference>
<feature type="domain" description="Tetrapyrrole methylase" evidence="6">
    <location>
        <begin position="8"/>
        <end position="195"/>
    </location>
</feature>
<evidence type="ECO:0000256" key="1">
    <source>
        <dbReference type="ARBA" id="ARBA00004953"/>
    </source>
</evidence>
<dbReference type="InterPro" id="IPR012818">
    <property type="entry name" value="CbiE"/>
</dbReference>
<dbReference type="SUPFAM" id="SSF53790">
    <property type="entry name" value="Tetrapyrrole methylase"/>
    <property type="match status" value="1"/>
</dbReference>
<evidence type="ECO:0000259" key="6">
    <source>
        <dbReference type="Pfam" id="PF00590"/>
    </source>
</evidence>
<dbReference type="EMBL" id="BBPI01000021">
    <property type="protein sequence ID" value="GAM00128.1"/>
    <property type="molecule type" value="Genomic_DNA"/>
</dbReference>
<accession>A0A0A1W442</accession>
<evidence type="ECO:0000256" key="2">
    <source>
        <dbReference type="ARBA" id="ARBA00022573"/>
    </source>
</evidence>
<keyword evidence="4 7" id="KW-0808">Transferase</keyword>
<dbReference type="OrthoDB" id="9787825at2"/>
<dbReference type="eggNOG" id="COG2241">
    <property type="taxonomic scope" value="Bacteria"/>
</dbReference>
<dbReference type="UniPathway" id="UPA00148"/>
<dbReference type="InterPro" id="IPR050714">
    <property type="entry name" value="Cobalamin_biosynth_MTase"/>
</dbReference>
<evidence type="ECO:0000313" key="8">
    <source>
        <dbReference type="Proteomes" id="UP000032305"/>
    </source>
</evidence>
<reference evidence="7 8" key="1">
    <citation type="submission" date="2014-11" db="EMBL/GenBank/DDBJ databases">
        <title>Whole genome shotgun sequence of Sphingomonas parapaucimobilis NBRC 15100.</title>
        <authorList>
            <person name="Katano-Makiyama Y."/>
            <person name="Hosoyama A."/>
            <person name="Hashimoto M."/>
            <person name="Hosoyama Y."/>
            <person name="Noguchi M."/>
            <person name="Numata M."/>
            <person name="Tsuchikane K."/>
            <person name="Hirakata S."/>
            <person name="Uohara A."/>
            <person name="Shimodaira J."/>
            <person name="Ohji S."/>
            <person name="Ichikawa N."/>
            <person name="Kimura A."/>
            <person name="Yamazoe A."/>
            <person name="Fujita N."/>
        </authorList>
    </citation>
    <scope>NUCLEOTIDE SEQUENCE [LARGE SCALE GENOMIC DNA]</scope>
    <source>
        <strain evidence="7 8">NBRC 15100</strain>
    </source>
</reference>
<dbReference type="PIRSF" id="PIRSF036428">
    <property type="entry name" value="CobL"/>
    <property type="match status" value="1"/>
</dbReference>
<dbReference type="Pfam" id="PF00590">
    <property type="entry name" value="TP_methylase"/>
    <property type="match status" value="1"/>
</dbReference>
<dbReference type="RefSeq" id="WP_042484494.1">
    <property type="nucleotide sequence ID" value="NZ_BBPI01000021.1"/>
</dbReference>
<comment type="caution">
    <text evidence="7">The sequence shown here is derived from an EMBL/GenBank/DDBJ whole genome shotgun (WGS) entry which is preliminary data.</text>
</comment>
<keyword evidence="2" id="KW-0169">Cobalamin biosynthesis</keyword>
<evidence type="ECO:0000256" key="5">
    <source>
        <dbReference type="ARBA" id="ARBA00022691"/>
    </source>
</evidence>
<dbReference type="InterPro" id="IPR000878">
    <property type="entry name" value="4pyrrol_Mease"/>
</dbReference>
<dbReference type="Gene3D" id="3.40.1010.10">
    <property type="entry name" value="Cobalt-precorrin-4 Transmethylase, Domain 1"/>
    <property type="match status" value="1"/>
</dbReference>
<dbReference type="InterPro" id="IPR014776">
    <property type="entry name" value="4pyrrole_Mease_sub2"/>
</dbReference>
<dbReference type="InterPro" id="IPR014777">
    <property type="entry name" value="4pyrrole_Mease_sub1"/>
</dbReference>
<comment type="pathway">
    <text evidence="1">Cofactor biosynthesis; adenosylcobalamin biosynthesis.</text>
</comment>
<dbReference type="SUPFAM" id="SSF53335">
    <property type="entry name" value="S-adenosyl-L-methionine-dependent methyltransferases"/>
    <property type="match status" value="1"/>
</dbReference>
<gene>
    <name evidence="7" type="primary">cobL</name>
    <name evidence="7" type="ORF">SP5_021_00100</name>
</gene>
<sequence length="399" mass="42520">MADSGPWLTIVGIGEDGWDGLTAPARAAILAADSVMGAPRHLSLLAGQGRAERITWPVPFADGVPMLLERRGERVVMLASGDPFWFGAGSVVTRAMEPGEWVAYPAPSTLSLAAARLGWPVETIQSIGLHARPVETLRPHLAPGQRILALMRDGASVTGMAAWLTEQGFGDSALTVLEALGGPRERVRASTADALDWTDIAHPVAVAIEPAGAGRVLPCANGLDDDWFAHDGQITKRPVRALALSALAPRPGELLWDIGTGSGSVAIEWLLSDPTTRAIGFERDPARLARAADNAGRLGLTRLELVEGDAVAELAERPHPDAVFVGGGLSRPLVEALRMLPRCRLVAHAVTLETEALLAECHARHGGELLRIELARARPLGTKRGWKASYPIVQWRVAW</sequence>
<dbReference type="Gene3D" id="3.30.950.10">
    <property type="entry name" value="Methyltransferase, Cobalt-precorrin-4 Transmethylase, Domain 2"/>
    <property type="match status" value="1"/>
</dbReference>
<keyword evidence="8" id="KW-1185">Reference proteome</keyword>
<name>A0A0A1W442_9SPHN</name>
<dbReference type="CDD" id="cd11644">
    <property type="entry name" value="Precorrin-6Y-MT"/>
    <property type="match status" value="1"/>
</dbReference>
<evidence type="ECO:0000256" key="4">
    <source>
        <dbReference type="ARBA" id="ARBA00022679"/>
    </source>
</evidence>
<dbReference type="GO" id="GO:0008276">
    <property type="term" value="F:protein methyltransferase activity"/>
    <property type="evidence" value="ECO:0007669"/>
    <property type="project" value="InterPro"/>
</dbReference>
<dbReference type="eggNOG" id="COG2242">
    <property type="taxonomic scope" value="Bacteria"/>
</dbReference>
<dbReference type="GO" id="GO:0009236">
    <property type="term" value="P:cobalamin biosynthetic process"/>
    <property type="evidence" value="ECO:0007669"/>
    <property type="project" value="UniProtKB-UniPathway"/>
</dbReference>
<evidence type="ECO:0000256" key="3">
    <source>
        <dbReference type="ARBA" id="ARBA00022603"/>
    </source>
</evidence>
<dbReference type="InterPro" id="IPR014008">
    <property type="entry name" value="Cbl_synth_MTase_CbiT"/>
</dbReference>
<dbReference type="InterPro" id="IPR006365">
    <property type="entry name" value="Cbl_synth_CobL"/>
</dbReference>
<proteinExistence type="predicted"/>
<dbReference type="NCBIfam" id="TIGR02469">
    <property type="entry name" value="CbiT"/>
    <property type="match status" value="1"/>
</dbReference>
<keyword evidence="5" id="KW-0949">S-adenosyl-L-methionine</keyword>
<keyword evidence="3 7" id="KW-0489">Methyltransferase</keyword>
<dbReference type="PANTHER" id="PTHR43182:SF1">
    <property type="entry name" value="COBALT-PRECORRIN-7 C(5)-METHYLTRANSFERASE"/>
    <property type="match status" value="1"/>
</dbReference>
<evidence type="ECO:0000313" key="7">
    <source>
        <dbReference type="EMBL" id="GAM00128.1"/>
    </source>
</evidence>
<dbReference type="InterPro" id="IPR035996">
    <property type="entry name" value="4pyrrol_Methylase_sf"/>
</dbReference>